<organism evidence="2 3">
    <name type="scientific">Corymbia citriodora subsp. variegata</name>
    <dbReference type="NCBI Taxonomy" id="360336"/>
    <lineage>
        <taxon>Eukaryota</taxon>
        <taxon>Viridiplantae</taxon>
        <taxon>Streptophyta</taxon>
        <taxon>Embryophyta</taxon>
        <taxon>Tracheophyta</taxon>
        <taxon>Spermatophyta</taxon>
        <taxon>Magnoliopsida</taxon>
        <taxon>eudicotyledons</taxon>
        <taxon>Gunneridae</taxon>
        <taxon>Pentapetalae</taxon>
        <taxon>rosids</taxon>
        <taxon>malvids</taxon>
        <taxon>Myrtales</taxon>
        <taxon>Myrtaceae</taxon>
        <taxon>Myrtoideae</taxon>
        <taxon>Eucalypteae</taxon>
        <taxon>Corymbia</taxon>
    </lineage>
</organism>
<proteinExistence type="predicted"/>
<dbReference type="OrthoDB" id="654716at2759"/>
<name>A0A8T0CJW0_CORYI</name>
<dbReference type="Gramene" id="rna-gnl|WGS:JABURB|Cocit.L2416.1">
    <property type="protein sequence ID" value="cds-KAF7847958.1"/>
    <property type="gene ID" value="gene-BT93_L2416"/>
</dbReference>
<sequence length="93" mass="10678">MGGNNRQKKSSSSFSLMSLFKPRRAHREDAWEGDSASPKKIYPSDYDNGRYVAEPGIDKKATAFIAKFHETRVMESERHETPVMESERQVISR</sequence>
<reference evidence="2" key="1">
    <citation type="submission" date="2020-05" db="EMBL/GenBank/DDBJ databases">
        <title>WGS assembly of Corymbia citriodora subspecies variegata.</title>
        <authorList>
            <person name="Barry K."/>
            <person name="Hundley H."/>
            <person name="Shu S."/>
            <person name="Jenkins J."/>
            <person name="Grimwood J."/>
            <person name="Baten A."/>
        </authorList>
    </citation>
    <scope>NUCLEOTIDE SEQUENCE</scope>
    <source>
        <strain evidence="2">CV2-018</strain>
    </source>
</reference>
<keyword evidence="3" id="KW-1185">Reference proteome</keyword>
<evidence type="ECO:0000313" key="3">
    <source>
        <dbReference type="Proteomes" id="UP000806378"/>
    </source>
</evidence>
<feature type="region of interest" description="Disordered" evidence="1">
    <location>
        <begin position="25"/>
        <end position="46"/>
    </location>
</feature>
<accession>A0A8T0CJW0</accession>
<gene>
    <name evidence="2" type="ORF">BT93_L2416</name>
</gene>
<dbReference type="EMBL" id="MU090392">
    <property type="protein sequence ID" value="KAF7847958.1"/>
    <property type="molecule type" value="Genomic_DNA"/>
</dbReference>
<dbReference type="PANTHER" id="PTHR33511">
    <property type="entry name" value="OS06G0632400 PROTEIN"/>
    <property type="match status" value="1"/>
</dbReference>
<comment type="caution">
    <text evidence="2">The sequence shown here is derived from an EMBL/GenBank/DDBJ whole genome shotgun (WGS) entry which is preliminary data.</text>
</comment>
<dbReference type="Proteomes" id="UP000806378">
    <property type="component" value="Unassembled WGS sequence"/>
</dbReference>
<dbReference type="AlphaFoldDB" id="A0A8T0CJW0"/>
<evidence type="ECO:0000256" key="1">
    <source>
        <dbReference type="SAM" id="MobiDB-lite"/>
    </source>
</evidence>
<protein>
    <submittedName>
        <fullName evidence="2">Uncharacterized protein</fullName>
    </submittedName>
</protein>
<evidence type="ECO:0000313" key="2">
    <source>
        <dbReference type="EMBL" id="KAF7847958.1"/>
    </source>
</evidence>